<sequence length="279" mass="30901">MSGGIKMYAARQIVRHDLPVELPNCMYTLANIHRNGVTTKASATKVATGQHQQQQPSADISEQVKLFLKNNSDLRGMAALESKQQQLLKQLEELKQQMLGIKDDLKAIGGSTPVSKSTCKKSSSAKTVSNKSLKVSNIPDIVINVQKNADAPKISVRLIWKNIGFNQMELMVCSVPILDECNFLRHICRLTGGLSYDEKNFEIDDLLDLSYSIAKSQTKQKRMELMQLVNKRLGKSDFLLGETGFGVADVALYSAIKQVAQGAEINVNLTRWMKNCEAA</sequence>
<organism evidence="3 4">
    <name type="scientific">Nicrophorus vespilloides</name>
    <name type="common">Boreal carrion beetle</name>
    <dbReference type="NCBI Taxonomy" id="110193"/>
    <lineage>
        <taxon>Eukaryota</taxon>
        <taxon>Metazoa</taxon>
        <taxon>Ecdysozoa</taxon>
        <taxon>Arthropoda</taxon>
        <taxon>Hexapoda</taxon>
        <taxon>Insecta</taxon>
        <taxon>Pterygota</taxon>
        <taxon>Neoptera</taxon>
        <taxon>Endopterygota</taxon>
        <taxon>Coleoptera</taxon>
        <taxon>Polyphaga</taxon>
        <taxon>Staphyliniformia</taxon>
        <taxon>Silphidae</taxon>
        <taxon>Nicrophorinae</taxon>
        <taxon>Nicrophorus</taxon>
    </lineage>
</organism>
<feature type="domain" description="AIMP2 lysyl-tRNA synthetase binding" evidence="2">
    <location>
        <begin position="7"/>
        <end position="47"/>
    </location>
</feature>
<dbReference type="PANTHER" id="PTHR13438:SF2">
    <property type="entry name" value="AMINOACYL TRNA SYNTHASE COMPLEX-INTERACTING MULTIFUNCTIONAL PROTEIN 2"/>
    <property type="match status" value="1"/>
</dbReference>
<proteinExistence type="predicted"/>
<evidence type="ECO:0000256" key="1">
    <source>
        <dbReference type="SAM" id="Coils"/>
    </source>
</evidence>
<keyword evidence="1" id="KW-0175">Coiled coil</keyword>
<name>A0ABM1MCC2_NICVS</name>
<dbReference type="Pfam" id="PF16780">
    <property type="entry name" value="AIMP2_LysRS_bd"/>
    <property type="match status" value="1"/>
</dbReference>
<accession>A0ABM1MCC2</accession>
<dbReference type="GeneID" id="108559437"/>
<feature type="coiled-coil region" evidence="1">
    <location>
        <begin position="77"/>
        <end position="108"/>
    </location>
</feature>
<dbReference type="InterPro" id="IPR031889">
    <property type="entry name" value="AIMP2_LysRS-bd"/>
</dbReference>
<reference evidence="4" key="1">
    <citation type="submission" date="2025-08" db="UniProtKB">
        <authorList>
            <consortium name="RefSeq"/>
        </authorList>
    </citation>
    <scope>IDENTIFICATION</scope>
    <source>
        <tissue evidence="4">Whole Larva</tissue>
    </source>
</reference>
<dbReference type="Proteomes" id="UP000695000">
    <property type="component" value="Unplaced"/>
</dbReference>
<dbReference type="Gene3D" id="1.20.1050.130">
    <property type="match status" value="1"/>
</dbReference>
<dbReference type="PANTHER" id="PTHR13438">
    <property type="entry name" value="AMINOACYL TRNA SYNTHASE COMPLEX-INTERACTING MULTIFUNCTIONAL PROTEIN"/>
    <property type="match status" value="1"/>
</dbReference>
<gene>
    <name evidence="4" type="primary">LOC108559437</name>
</gene>
<evidence type="ECO:0000313" key="3">
    <source>
        <dbReference type="Proteomes" id="UP000695000"/>
    </source>
</evidence>
<protein>
    <submittedName>
        <fullName evidence="4">Probable aminoacyl tRNA synthase complex-interacting multifunctional protein 2</fullName>
    </submittedName>
</protein>
<dbReference type="RefSeq" id="XP_017772222.1">
    <property type="nucleotide sequence ID" value="XM_017916733.1"/>
</dbReference>
<dbReference type="SUPFAM" id="SSF47616">
    <property type="entry name" value="GST C-terminal domain-like"/>
    <property type="match status" value="1"/>
</dbReference>
<evidence type="ECO:0000313" key="4">
    <source>
        <dbReference type="RefSeq" id="XP_017772222.1"/>
    </source>
</evidence>
<dbReference type="InterPro" id="IPR036282">
    <property type="entry name" value="Glutathione-S-Trfase_C_sf"/>
</dbReference>
<dbReference type="InterPro" id="IPR042360">
    <property type="entry name" value="AIMP2"/>
</dbReference>
<evidence type="ECO:0000259" key="2">
    <source>
        <dbReference type="Pfam" id="PF16780"/>
    </source>
</evidence>
<keyword evidence="3" id="KW-1185">Reference proteome</keyword>